<dbReference type="Pfam" id="PF01843">
    <property type="entry name" value="DIL"/>
    <property type="match status" value="1"/>
</dbReference>
<dbReference type="PROSITE" id="PS51126">
    <property type="entry name" value="DILUTE"/>
    <property type="match status" value="1"/>
</dbReference>
<name>A0AAV5U1B8_9BILA</name>
<dbReference type="InterPro" id="IPR002710">
    <property type="entry name" value="Dilute_dom"/>
</dbReference>
<feature type="non-terminal residue" evidence="4">
    <location>
        <position position="1"/>
    </location>
</feature>
<dbReference type="SMART" id="SM01132">
    <property type="entry name" value="DIL"/>
    <property type="match status" value="1"/>
</dbReference>
<feature type="domain" description="Dilute" evidence="3">
    <location>
        <begin position="257"/>
        <end position="489"/>
    </location>
</feature>
<dbReference type="Proteomes" id="UP001432027">
    <property type="component" value="Unassembled WGS sequence"/>
</dbReference>
<dbReference type="InterPro" id="IPR008984">
    <property type="entry name" value="SMAD_FHA_dom_sf"/>
</dbReference>
<feature type="region of interest" description="Disordered" evidence="1">
    <location>
        <begin position="747"/>
        <end position="766"/>
    </location>
</feature>
<dbReference type="GO" id="GO:0005912">
    <property type="term" value="C:adherens junction"/>
    <property type="evidence" value="ECO:0007669"/>
    <property type="project" value="TreeGrafter"/>
</dbReference>
<dbReference type="Gene3D" id="2.30.42.10">
    <property type="match status" value="1"/>
</dbReference>
<dbReference type="PROSITE" id="PS50106">
    <property type="entry name" value="PDZ"/>
    <property type="match status" value="1"/>
</dbReference>
<dbReference type="Pfam" id="PF00498">
    <property type="entry name" value="FHA"/>
    <property type="match status" value="1"/>
</dbReference>
<dbReference type="SUPFAM" id="SSF49879">
    <property type="entry name" value="SMAD/FHA domain"/>
    <property type="match status" value="1"/>
</dbReference>
<evidence type="ECO:0000313" key="5">
    <source>
        <dbReference type="Proteomes" id="UP001432027"/>
    </source>
</evidence>
<evidence type="ECO:0000259" key="2">
    <source>
        <dbReference type="PROSITE" id="PS50106"/>
    </source>
</evidence>
<feature type="domain" description="PDZ" evidence="2">
    <location>
        <begin position="598"/>
        <end position="683"/>
    </location>
</feature>
<dbReference type="AlphaFoldDB" id="A0AAV5U1B8"/>
<evidence type="ECO:0000256" key="1">
    <source>
        <dbReference type="SAM" id="MobiDB-lite"/>
    </source>
</evidence>
<dbReference type="GO" id="GO:0032880">
    <property type="term" value="P:regulation of protein localization"/>
    <property type="evidence" value="ECO:0007669"/>
    <property type="project" value="TreeGrafter"/>
</dbReference>
<comment type="caution">
    <text evidence="4">The sequence shown here is derived from an EMBL/GenBank/DDBJ whole genome shotgun (WGS) entry which is preliminary data.</text>
</comment>
<dbReference type="PANTHER" id="PTHR10398:SF2">
    <property type="entry name" value="AFADIN"/>
    <property type="match status" value="1"/>
</dbReference>
<dbReference type="SMART" id="SM00228">
    <property type="entry name" value="PDZ"/>
    <property type="match status" value="1"/>
</dbReference>
<organism evidence="4 5">
    <name type="scientific">Pristionchus entomophagus</name>
    <dbReference type="NCBI Taxonomy" id="358040"/>
    <lineage>
        <taxon>Eukaryota</taxon>
        <taxon>Metazoa</taxon>
        <taxon>Ecdysozoa</taxon>
        <taxon>Nematoda</taxon>
        <taxon>Chromadorea</taxon>
        <taxon>Rhabditida</taxon>
        <taxon>Rhabditina</taxon>
        <taxon>Diplogasteromorpha</taxon>
        <taxon>Diplogasteroidea</taxon>
        <taxon>Neodiplogasteridae</taxon>
        <taxon>Pristionchus</taxon>
    </lineage>
</organism>
<dbReference type="InterPro" id="IPR000253">
    <property type="entry name" value="FHA_dom"/>
</dbReference>
<dbReference type="SUPFAM" id="SSF50156">
    <property type="entry name" value="PDZ domain-like"/>
    <property type="match status" value="1"/>
</dbReference>
<feature type="non-terminal residue" evidence="4">
    <location>
        <position position="792"/>
    </location>
</feature>
<accession>A0AAV5U1B8</accession>
<keyword evidence="5" id="KW-1185">Reference proteome</keyword>
<dbReference type="InterPro" id="IPR028842">
    <property type="entry name" value="Afadin"/>
</dbReference>
<dbReference type="EMBL" id="BTSX01000005">
    <property type="protein sequence ID" value="GMT00577.1"/>
    <property type="molecule type" value="Genomic_DNA"/>
</dbReference>
<dbReference type="InterPro" id="IPR001478">
    <property type="entry name" value="PDZ"/>
</dbReference>
<dbReference type="InterPro" id="IPR036034">
    <property type="entry name" value="PDZ_sf"/>
</dbReference>
<evidence type="ECO:0000259" key="3">
    <source>
        <dbReference type="PROSITE" id="PS51126"/>
    </source>
</evidence>
<feature type="region of interest" description="Disordered" evidence="1">
    <location>
        <begin position="773"/>
        <end position="792"/>
    </location>
</feature>
<evidence type="ECO:0000313" key="4">
    <source>
        <dbReference type="EMBL" id="GMT00577.1"/>
    </source>
</evidence>
<dbReference type="Gene3D" id="2.60.200.20">
    <property type="match status" value="1"/>
</dbReference>
<protein>
    <submittedName>
        <fullName evidence="4">Uncharacterized protein</fullName>
    </submittedName>
</protein>
<dbReference type="GO" id="GO:0050839">
    <property type="term" value="F:cell adhesion molecule binding"/>
    <property type="evidence" value="ECO:0007669"/>
    <property type="project" value="TreeGrafter"/>
</dbReference>
<dbReference type="PANTHER" id="PTHR10398">
    <property type="entry name" value="AFADIN"/>
    <property type="match status" value="1"/>
</dbReference>
<sequence length="792" mass="85589">EIILSEEDCPLLQLANSPSHVQLIFTIRRKTVSLSPSSSRDTHHPPPSHDSQYPLPPPSSSSTPSSPALLISLRDNSRIPVSEGVTEIGSDLNLHRFASHHIRLGSVSSRHCVITLTNGVFTITPSNANAIITINNRTIDRTETVCDGQEIGFGTDQVFRLSFPPSSFTGPNNNQSIVGMRRENNNSVIRKRSFQETGPYEAPHVIPLSISINEKNISNLLIEAMSRSTESCVFPLSSSFIIFIGLHSIGDGSTIGMEVINRLSTHLSHLSHDGIESRGRLLYWLSNSSHLYHLLSSDICFSLPLHSISSLVQSLFHSLVNECTRELNVVVPSFFNAPHSPHSNHKGRSVVSLLDSILHSCRSSLLNADITIQLASQLFSFLNAAIFNQMVQMRCTSSLGHIVSSGLSEVDEWAGSIGLELASECLLDGLRQASNLLIAPKNDMAAMGSTTYKLNSLQIRHLLSSFEVSGDEVVVGADILHRMIGLAERQADELSADEGIVSLFIESNPLNGMDMIQPQDGYFITQSFTHFEPLKTLLSELAIKGVCSNVEWNEGSVGWVTDRLERVVPPSLPPSLPPPSTLHPSSLNESSAHKQLVKVHLNRGSGGIGLSIVAAQGVGESSCGIYVKKVLEGSLAARDGRLTAGDELMSVNEIPLRGLSQEEAASTLSSCGPIVRFVVRVGAATKNGLLSYLVSPSPSQSTITEKVSSPSTQLYTPFISKHCEKESNVSQSSISAFSIPHKNSRSISSSDLYQGNDPNTSFSGRSVASSTASAFSGLPSHYKRPTVIQPSR</sequence>
<gene>
    <name evidence="4" type="ORF">PENTCL1PPCAC_22751</name>
</gene>
<dbReference type="Pfam" id="PF00595">
    <property type="entry name" value="PDZ"/>
    <property type="match status" value="1"/>
</dbReference>
<reference evidence="4" key="1">
    <citation type="submission" date="2023-10" db="EMBL/GenBank/DDBJ databases">
        <title>Genome assembly of Pristionchus species.</title>
        <authorList>
            <person name="Yoshida K."/>
            <person name="Sommer R.J."/>
        </authorList>
    </citation>
    <scope>NUCLEOTIDE SEQUENCE</scope>
    <source>
        <strain evidence="4">RS0144</strain>
    </source>
</reference>
<proteinExistence type="predicted"/>
<feature type="region of interest" description="Disordered" evidence="1">
    <location>
        <begin position="34"/>
        <end position="67"/>
    </location>
</feature>